<dbReference type="RefSeq" id="WP_253623489.1">
    <property type="nucleotide sequence ID" value="NZ_CP126004.1"/>
</dbReference>
<comment type="caution">
    <text evidence="2">The sequence shown here is derived from an EMBL/GenBank/DDBJ whole genome shotgun (WGS) entry which is preliminary data.</text>
</comment>
<keyword evidence="3" id="KW-1185">Reference proteome</keyword>
<evidence type="ECO:0000256" key="1">
    <source>
        <dbReference type="SAM" id="MobiDB-lite"/>
    </source>
</evidence>
<organism evidence="2 3">
    <name type="scientific">Bradyrhizobium elkanii</name>
    <dbReference type="NCBI Taxonomy" id="29448"/>
    <lineage>
        <taxon>Bacteria</taxon>
        <taxon>Pseudomonadati</taxon>
        <taxon>Pseudomonadota</taxon>
        <taxon>Alphaproteobacteria</taxon>
        <taxon>Hyphomicrobiales</taxon>
        <taxon>Nitrobacteraceae</taxon>
        <taxon>Bradyrhizobium</taxon>
    </lineage>
</organism>
<proteinExistence type="predicted"/>
<evidence type="ECO:0000313" key="3">
    <source>
        <dbReference type="Proteomes" id="UP001565471"/>
    </source>
</evidence>
<evidence type="ECO:0000313" key="2">
    <source>
        <dbReference type="EMBL" id="MEY9316860.1"/>
    </source>
</evidence>
<name>A0ABV4F1E8_BRAEL</name>
<protein>
    <submittedName>
        <fullName evidence="2">Protein gp37</fullName>
    </submittedName>
</protein>
<dbReference type="Pfam" id="PF07505">
    <property type="entry name" value="DUF5131"/>
    <property type="match status" value="1"/>
</dbReference>
<gene>
    <name evidence="2" type="ORF">ABIF29_003659</name>
</gene>
<dbReference type="InterPro" id="IPR011101">
    <property type="entry name" value="DUF5131"/>
</dbReference>
<reference evidence="2 3" key="1">
    <citation type="submission" date="2024-07" db="EMBL/GenBank/DDBJ databases">
        <title>Genomic Encyclopedia of Type Strains, Phase V (KMG-V): Genome sequencing to study the core and pangenomes of soil and plant-associated prokaryotes.</title>
        <authorList>
            <person name="Whitman W."/>
        </authorList>
    </citation>
    <scope>NUCLEOTIDE SEQUENCE [LARGE SCALE GENOMIC DNA]</scope>
    <source>
        <strain evidence="2 3">USDA 415</strain>
    </source>
</reference>
<feature type="region of interest" description="Disordered" evidence="1">
    <location>
        <begin position="234"/>
        <end position="255"/>
    </location>
</feature>
<dbReference type="Proteomes" id="UP001565471">
    <property type="component" value="Unassembled WGS sequence"/>
</dbReference>
<sequence length="255" mass="29074">MADTSIEWTDATWNPVAGCTILSPGCTNCYAMRMAARLEAMGMEKYRGLTRKSGRRAVWTGKIRLDRGALRVPQRWRKPRRIFVNSMSDLFHEAVPAKFVAEVWAVMGSTPWHTYQILTKRPDRMAQLTRSLPVLRNVWLGTSVENAAYLSRIDELRRVSAAVRFISFEPLLGPMGAPNLRGIDWAIVGGESGPRSRPMLEEWVHEIEAACRRSETAFFFKQWGGVRKDKTGREYRGRTFDEMPGTRHEPASMQP</sequence>
<dbReference type="EMBL" id="JBGBZA010000002">
    <property type="protein sequence ID" value="MEY9316860.1"/>
    <property type="molecule type" value="Genomic_DNA"/>
</dbReference>
<accession>A0ABV4F1E8</accession>